<dbReference type="PROSITE" id="PS50977">
    <property type="entry name" value="HTH_TETR_2"/>
    <property type="match status" value="1"/>
</dbReference>
<dbReference type="Gene3D" id="1.10.357.10">
    <property type="entry name" value="Tetracycline Repressor, domain 2"/>
    <property type="match status" value="1"/>
</dbReference>
<dbReference type="RefSeq" id="WP_202824580.1">
    <property type="nucleotide sequence ID" value="NZ_JAEUXJ010000002.1"/>
</dbReference>
<dbReference type="Pfam" id="PF13305">
    <property type="entry name" value="TetR_C_33"/>
    <property type="match status" value="1"/>
</dbReference>
<gene>
    <name evidence="6" type="ORF">JMJ55_05875</name>
</gene>
<accession>A0ABS1UZG0</accession>
<feature type="domain" description="HTH tetR-type" evidence="5">
    <location>
        <begin position="6"/>
        <end position="66"/>
    </location>
</feature>
<evidence type="ECO:0000313" key="7">
    <source>
        <dbReference type="Proteomes" id="UP000606490"/>
    </source>
</evidence>
<feature type="DNA-binding region" description="H-T-H motif" evidence="4">
    <location>
        <begin position="29"/>
        <end position="48"/>
    </location>
</feature>
<evidence type="ECO:0000259" key="5">
    <source>
        <dbReference type="PROSITE" id="PS50977"/>
    </source>
</evidence>
<dbReference type="Pfam" id="PF00440">
    <property type="entry name" value="TetR_N"/>
    <property type="match status" value="1"/>
</dbReference>
<evidence type="ECO:0000256" key="2">
    <source>
        <dbReference type="ARBA" id="ARBA00023125"/>
    </source>
</evidence>
<sequence length="181" mass="18467">MAYHHGALRPALLDAAETLLEEAGPDGLSLRAIARAAGVSHAAPAHHFGDLRGLLTALATEGFTRFGAALEAAAAGSADPLRDLGRAYVRFARVHPGLFQLMFRSPLLQGEDAALRAAMAGSFGTLARIAAAAPPGPAGRAAHPIGSWCLVHGFAMLLLDGRLPAEPGPDALLEAVLGSGS</sequence>
<evidence type="ECO:0000256" key="4">
    <source>
        <dbReference type="PROSITE-ProRule" id="PRU00335"/>
    </source>
</evidence>
<organism evidence="6 7">
    <name type="scientific">Belnapia mucosa</name>
    <dbReference type="NCBI Taxonomy" id="2804532"/>
    <lineage>
        <taxon>Bacteria</taxon>
        <taxon>Pseudomonadati</taxon>
        <taxon>Pseudomonadota</taxon>
        <taxon>Alphaproteobacteria</taxon>
        <taxon>Acetobacterales</taxon>
        <taxon>Roseomonadaceae</taxon>
        <taxon>Belnapia</taxon>
    </lineage>
</organism>
<evidence type="ECO:0000256" key="3">
    <source>
        <dbReference type="ARBA" id="ARBA00023163"/>
    </source>
</evidence>
<comment type="caution">
    <text evidence="6">The sequence shown here is derived from an EMBL/GenBank/DDBJ whole genome shotgun (WGS) entry which is preliminary data.</text>
</comment>
<dbReference type="PRINTS" id="PR00455">
    <property type="entry name" value="HTHTETR"/>
</dbReference>
<protein>
    <submittedName>
        <fullName evidence="6">TetR/AcrR family transcriptional regulator</fullName>
    </submittedName>
</protein>
<dbReference type="InterPro" id="IPR050109">
    <property type="entry name" value="HTH-type_TetR-like_transc_reg"/>
</dbReference>
<dbReference type="InterPro" id="IPR009057">
    <property type="entry name" value="Homeodomain-like_sf"/>
</dbReference>
<dbReference type="EMBL" id="JAEUXJ010000002">
    <property type="protein sequence ID" value="MBL6454843.1"/>
    <property type="molecule type" value="Genomic_DNA"/>
</dbReference>
<reference evidence="6 7" key="1">
    <citation type="submission" date="2021-01" db="EMBL/GenBank/DDBJ databases">
        <title>Belnapia mucosa sp. nov. and Belnapia arida sp. nov., isolated from the Tabernas Desert (Almeria, Spain).</title>
        <authorList>
            <person name="Molina-Menor E."/>
            <person name="Vidal-Verdu A."/>
            <person name="Calonge A."/>
            <person name="Satari L."/>
            <person name="Pereto Magraner J."/>
            <person name="Porcar Miralles M."/>
        </authorList>
    </citation>
    <scope>NUCLEOTIDE SEQUENCE [LARGE SCALE GENOMIC DNA]</scope>
    <source>
        <strain evidence="6 7">T6</strain>
    </source>
</reference>
<keyword evidence="2 4" id="KW-0238">DNA-binding</keyword>
<keyword evidence="1" id="KW-0805">Transcription regulation</keyword>
<dbReference type="SUPFAM" id="SSF48498">
    <property type="entry name" value="Tetracyclin repressor-like, C-terminal domain"/>
    <property type="match status" value="1"/>
</dbReference>
<dbReference type="Proteomes" id="UP000606490">
    <property type="component" value="Unassembled WGS sequence"/>
</dbReference>
<keyword evidence="3" id="KW-0804">Transcription</keyword>
<evidence type="ECO:0000313" key="6">
    <source>
        <dbReference type="EMBL" id="MBL6454843.1"/>
    </source>
</evidence>
<dbReference type="InterPro" id="IPR001647">
    <property type="entry name" value="HTH_TetR"/>
</dbReference>
<dbReference type="SUPFAM" id="SSF46689">
    <property type="entry name" value="Homeodomain-like"/>
    <property type="match status" value="1"/>
</dbReference>
<dbReference type="InterPro" id="IPR036271">
    <property type="entry name" value="Tet_transcr_reg_TetR-rel_C_sf"/>
</dbReference>
<dbReference type="PANTHER" id="PTHR30055">
    <property type="entry name" value="HTH-TYPE TRANSCRIPTIONAL REGULATOR RUTR"/>
    <property type="match status" value="1"/>
</dbReference>
<dbReference type="PANTHER" id="PTHR30055:SF220">
    <property type="entry name" value="TETR-FAMILY REGULATORY PROTEIN"/>
    <property type="match status" value="1"/>
</dbReference>
<evidence type="ECO:0000256" key="1">
    <source>
        <dbReference type="ARBA" id="ARBA00023015"/>
    </source>
</evidence>
<keyword evidence="7" id="KW-1185">Reference proteome</keyword>
<proteinExistence type="predicted"/>
<name>A0ABS1UZG0_9PROT</name>
<dbReference type="InterPro" id="IPR025996">
    <property type="entry name" value="MT1864/Rv1816-like_C"/>
</dbReference>